<protein>
    <submittedName>
        <fullName evidence="6">DALR anticodon-binding domain-containing protein</fullName>
    </submittedName>
</protein>
<feature type="region of interest" description="Disordered" evidence="4">
    <location>
        <begin position="138"/>
        <end position="183"/>
    </location>
</feature>
<reference evidence="6" key="1">
    <citation type="submission" date="2023-01" db="EMBL/GenBank/DDBJ databases">
        <title>Draft genome sequence of Nocardiopsis sp. LSu2-4 isolated from halophytes.</title>
        <authorList>
            <person name="Duangmal K."/>
            <person name="Chantavorakit T."/>
        </authorList>
    </citation>
    <scope>NUCLEOTIDE SEQUENCE</scope>
    <source>
        <strain evidence="6">LSu2-4</strain>
    </source>
</reference>
<feature type="compositionally biased region" description="Basic and acidic residues" evidence="4">
    <location>
        <begin position="265"/>
        <end position="279"/>
    </location>
</feature>
<dbReference type="EMBL" id="JAQFWP010000011">
    <property type="protein sequence ID" value="MDA2804473.1"/>
    <property type="molecule type" value="Genomic_DNA"/>
</dbReference>
<keyword evidence="3" id="KW-0067">ATP-binding</keyword>
<sequence length="376" mass="38798">MALASASPWELDAAVRRAAARVLGADPAALPPADPRRDRDALAFTSAIALRAGEQAGQDTESLALGIADRLRREDGIVDASAGPGGRLLLTPDPRLFGPLLRDARDGAVFLASGRRPAPPLPGLTGLADLPTLHSARAAARDDARRRLGRPEGTAGGGEDGGAREGEGRAGAGWREPLVDRPRLDTEPGRLIAAVGEASARFAFCRSLSEHPRPGELTGPRLPALPTADDPGAWAHLTADNPAFAVRYAHAHAVAAQRWQAGEEGEGREGEGDAGRDAAGRALHLPGEPDPDLTGLLGALYDGPGTAAAAARRGRPHMLVRYLEGLATAYHVWAGPRDGAGAAGERAAHRQDLRAAVSGVLGAGLLLIGVTAPTRL</sequence>
<evidence type="ECO:0000256" key="4">
    <source>
        <dbReference type="SAM" id="MobiDB-lite"/>
    </source>
</evidence>
<keyword evidence="2" id="KW-0547">Nucleotide-binding</keyword>
<dbReference type="SMART" id="SM00836">
    <property type="entry name" value="DALR_1"/>
    <property type="match status" value="1"/>
</dbReference>
<dbReference type="Gene3D" id="1.10.730.10">
    <property type="entry name" value="Isoleucyl-tRNA Synthetase, Domain 1"/>
    <property type="match status" value="1"/>
</dbReference>
<organism evidence="6 7">
    <name type="scientific">Nocardiopsis suaedae</name>
    <dbReference type="NCBI Taxonomy" id="3018444"/>
    <lineage>
        <taxon>Bacteria</taxon>
        <taxon>Bacillati</taxon>
        <taxon>Actinomycetota</taxon>
        <taxon>Actinomycetes</taxon>
        <taxon>Streptosporangiales</taxon>
        <taxon>Nocardiopsidaceae</taxon>
        <taxon>Nocardiopsis</taxon>
    </lineage>
</organism>
<keyword evidence="1" id="KW-0436">Ligase</keyword>
<dbReference type="Proteomes" id="UP001165685">
    <property type="component" value="Unassembled WGS sequence"/>
</dbReference>
<feature type="domain" description="DALR anticodon binding" evidence="5">
    <location>
        <begin position="246"/>
        <end position="376"/>
    </location>
</feature>
<name>A0ABT4TID8_9ACTN</name>
<feature type="region of interest" description="Disordered" evidence="4">
    <location>
        <begin position="259"/>
        <end position="288"/>
    </location>
</feature>
<comment type="caution">
    <text evidence="6">The sequence shown here is derived from an EMBL/GenBank/DDBJ whole genome shotgun (WGS) entry which is preliminary data.</text>
</comment>
<keyword evidence="7" id="KW-1185">Reference proteome</keyword>
<evidence type="ECO:0000259" key="5">
    <source>
        <dbReference type="SMART" id="SM00836"/>
    </source>
</evidence>
<evidence type="ECO:0000256" key="1">
    <source>
        <dbReference type="ARBA" id="ARBA00022598"/>
    </source>
</evidence>
<feature type="compositionally biased region" description="Basic and acidic residues" evidence="4">
    <location>
        <begin position="139"/>
        <end position="150"/>
    </location>
</feature>
<evidence type="ECO:0000313" key="7">
    <source>
        <dbReference type="Proteomes" id="UP001165685"/>
    </source>
</evidence>
<proteinExistence type="predicted"/>
<dbReference type="Pfam" id="PF05746">
    <property type="entry name" value="DALR_1"/>
    <property type="match status" value="1"/>
</dbReference>
<gene>
    <name evidence="6" type="ORF">O4U47_08120</name>
</gene>
<dbReference type="RefSeq" id="WP_270677020.1">
    <property type="nucleotide sequence ID" value="NZ_JAQFWP010000011.1"/>
</dbReference>
<dbReference type="InterPro" id="IPR008909">
    <property type="entry name" value="DALR_anticod-bd"/>
</dbReference>
<accession>A0ABT4TID8</accession>
<evidence type="ECO:0000256" key="3">
    <source>
        <dbReference type="ARBA" id="ARBA00022840"/>
    </source>
</evidence>
<dbReference type="InterPro" id="IPR009080">
    <property type="entry name" value="tRNAsynth_Ia_anticodon-bd"/>
</dbReference>
<evidence type="ECO:0000256" key="2">
    <source>
        <dbReference type="ARBA" id="ARBA00022741"/>
    </source>
</evidence>
<dbReference type="SUPFAM" id="SSF47323">
    <property type="entry name" value="Anticodon-binding domain of a subclass of class I aminoacyl-tRNA synthetases"/>
    <property type="match status" value="1"/>
</dbReference>
<evidence type="ECO:0000313" key="6">
    <source>
        <dbReference type="EMBL" id="MDA2804473.1"/>
    </source>
</evidence>